<comment type="caution">
    <text evidence="1">The sequence shown here is derived from an EMBL/GenBank/DDBJ whole genome shotgun (WGS) entry which is preliminary data.</text>
</comment>
<gene>
    <name evidence="1" type="ORF">ACFH04_02645</name>
</gene>
<dbReference type="EMBL" id="JBHMQV010000001">
    <property type="protein sequence ID" value="MFC0842635.1"/>
    <property type="molecule type" value="Genomic_DNA"/>
</dbReference>
<sequence>MGGTPGPFLAEGVMVVSSGRFHPSTYRVGRSAGRIRIAVVEQGVDQ</sequence>
<name>A0ABV6TA27_9ACTN</name>
<dbReference type="Proteomes" id="UP001589887">
    <property type="component" value="Unassembled WGS sequence"/>
</dbReference>
<proteinExistence type="predicted"/>
<organism evidence="1 2">
    <name type="scientific">Streptomyces noboritoensis</name>
    <dbReference type="NCBI Taxonomy" id="67337"/>
    <lineage>
        <taxon>Bacteria</taxon>
        <taxon>Bacillati</taxon>
        <taxon>Actinomycetota</taxon>
        <taxon>Actinomycetes</taxon>
        <taxon>Kitasatosporales</taxon>
        <taxon>Streptomycetaceae</taxon>
        <taxon>Streptomyces</taxon>
    </lineage>
</organism>
<dbReference type="RefSeq" id="WP_394316469.1">
    <property type="nucleotide sequence ID" value="NZ_JBHMQV010000001.1"/>
</dbReference>
<reference evidence="1 2" key="1">
    <citation type="submission" date="2024-09" db="EMBL/GenBank/DDBJ databases">
        <authorList>
            <person name="Sun Q."/>
            <person name="Mori K."/>
        </authorList>
    </citation>
    <scope>NUCLEOTIDE SEQUENCE [LARGE SCALE GENOMIC DNA]</scope>
    <source>
        <strain evidence="1 2">JCM 4557</strain>
    </source>
</reference>
<accession>A0ABV6TA27</accession>
<protein>
    <submittedName>
        <fullName evidence="1">Uncharacterized protein</fullName>
    </submittedName>
</protein>
<evidence type="ECO:0000313" key="1">
    <source>
        <dbReference type="EMBL" id="MFC0842635.1"/>
    </source>
</evidence>
<evidence type="ECO:0000313" key="2">
    <source>
        <dbReference type="Proteomes" id="UP001589887"/>
    </source>
</evidence>
<keyword evidence="2" id="KW-1185">Reference proteome</keyword>